<dbReference type="Proteomes" id="UP000559027">
    <property type="component" value="Unassembled WGS sequence"/>
</dbReference>
<dbReference type="Gene3D" id="3.30.559.10">
    <property type="entry name" value="Chloramphenicol acetyltransferase-like domain"/>
    <property type="match status" value="2"/>
</dbReference>
<dbReference type="OrthoDB" id="21502at2759"/>
<name>A0A8H5LP04_9AGAR</name>
<organism evidence="1 2">
    <name type="scientific">Leucocoprinus leucothites</name>
    <dbReference type="NCBI Taxonomy" id="201217"/>
    <lineage>
        <taxon>Eukaryota</taxon>
        <taxon>Fungi</taxon>
        <taxon>Dikarya</taxon>
        <taxon>Basidiomycota</taxon>
        <taxon>Agaricomycotina</taxon>
        <taxon>Agaricomycetes</taxon>
        <taxon>Agaricomycetidae</taxon>
        <taxon>Agaricales</taxon>
        <taxon>Agaricineae</taxon>
        <taxon>Agaricaceae</taxon>
        <taxon>Leucocoprinus</taxon>
    </lineage>
</organism>
<comment type="caution">
    <text evidence="1">The sequence shown here is derived from an EMBL/GenBank/DDBJ whole genome shotgun (WGS) entry which is preliminary data.</text>
</comment>
<dbReference type="InterPro" id="IPR023213">
    <property type="entry name" value="CAT-like_dom_sf"/>
</dbReference>
<dbReference type="AlphaFoldDB" id="A0A8H5LP04"/>
<accession>A0A8H5LP04</accession>
<keyword evidence="2" id="KW-1185">Reference proteome</keyword>
<protein>
    <submittedName>
        <fullName evidence="1">Uncharacterized protein</fullName>
    </submittedName>
</protein>
<sequence>MHDPNPEAAPASKFALYPLSALDVLYERTTFVTGWLVEGTLDSAALAEALTRVTEKWRMLAGRLASQKVNESNAKEKTEWYLRIPLGPLPPQTEYRTFSLTTTVSEQPLTNYIPVPFTSPSPSFPPNVFIHPSTPRQFSVWENPSQPLTCWHLTYFPAGMVNGPARDYTCVGFSRSHGLFDGGGAAMVMRALVAEMNRTEWTVPPLPLEYPNINRNPVKECVEEEVKMQEYQLGSNDYSNMSVLGIKGALKLVAWHTRERWWRGAQRQTILLPKKALSILVEDVRSDIRKWRESSEGITTGDVLVAWLTKTIYSTGTSPDTIVNCGNLASFRHLIPSSDQSINLYPHNAFIPLPYPLFKVSDLQTIPLPELTYIFHTARTSYSLNHVGQAYKLVTQSVTTFPVSPHAHENFLVSNVSASRILESDWSAIGAERTVCGYRYQITPNELLLTNSVFIAGRLDDGSTVLDVTLSKVKAGLLVDEVKRLEQSTAVES</sequence>
<evidence type="ECO:0000313" key="2">
    <source>
        <dbReference type="Proteomes" id="UP000559027"/>
    </source>
</evidence>
<evidence type="ECO:0000313" key="1">
    <source>
        <dbReference type="EMBL" id="KAF5364119.1"/>
    </source>
</evidence>
<dbReference type="EMBL" id="JAACJO010000001">
    <property type="protein sequence ID" value="KAF5364119.1"/>
    <property type="molecule type" value="Genomic_DNA"/>
</dbReference>
<gene>
    <name evidence="1" type="ORF">D9756_000934</name>
</gene>
<proteinExistence type="predicted"/>
<reference evidence="1 2" key="1">
    <citation type="journal article" date="2020" name="ISME J.">
        <title>Uncovering the hidden diversity of litter-decomposition mechanisms in mushroom-forming fungi.</title>
        <authorList>
            <person name="Floudas D."/>
            <person name="Bentzer J."/>
            <person name="Ahren D."/>
            <person name="Johansson T."/>
            <person name="Persson P."/>
            <person name="Tunlid A."/>
        </authorList>
    </citation>
    <scope>NUCLEOTIDE SEQUENCE [LARGE SCALE GENOMIC DNA]</scope>
    <source>
        <strain evidence="1 2">CBS 146.42</strain>
    </source>
</reference>